<keyword evidence="4" id="KW-0274">FAD</keyword>
<evidence type="ECO:0000313" key="10">
    <source>
        <dbReference type="Proteomes" id="UP000030787"/>
    </source>
</evidence>
<evidence type="ECO:0000256" key="3">
    <source>
        <dbReference type="ARBA" id="ARBA00022630"/>
    </source>
</evidence>
<keyword evidence="6" id="KW-0560">Oxidoreductase</keyword>
<dbReference type="SUPFAM" id="SSF55103">
    <property type="entry name" value="FAD-linked oxidases, C-terminal domain"/>
    <property type="match status" value="1"/>
</dbReference>
<evidence type="ECO:0000256" key="7">
    <source>
        <dbReference type="ARBA" id="ARBA00038897"/>
    </source>
</evidence>
<organism evidence="9 10">
    <name type="scientific">Candidatus Methanoplasma termitum</name>
    <dbReference type="NCBI Taxonomy" id="1577791"/>
    <lineage>
        <taxon>Archaea</taxon>
        <taxon>Methanobacteriati</taxon>
        <taxon>Thermoplasmatota</taxon>
        <taxon>Thermoplasmata</taxon>
        <taxon>Methanomassiliicoccales</taxon>
        <taxon>Methanomassiliicoccaceae</taxon>
        <taxon>Candidatus Methanoplasma</taxon>
    </lineage>
</organism>
<keyword evidence="10" id="KW-1185">Reference proteome</keyword>
<dbReference type="PANTHER" id="PTHR11748:SF111">
    <property type="entry name" value="D-LACTATE DEHYDROGENASE, MITOCHONDRIAL-RELATED"/>
    <property type="match status" value="1"/>
</dbReference>
<dbReference type="AlphaFoldDB" id="A0A0A7LEM7"/>
<dbReference type="STRING" id="1577791.Mpt1_c09060"/>
<dbReference type="OrthoDB" id="26910at2157"/>
<dbReference type="InterPro" id="IPR006094">
    <property type="entry name" value="Oxid_FAD_bind_N"/>
</dbReference>
<dbReference type="Pfam" id="PF02913">
    <property type="entry name" value="FAD-oxidase_C"/>
    <property type="match status" value="1"/>
</dbReference>
<dbReference type="KEGG" id="mear:Mpt1_c09060"/>
<sequence length="477" mass="51411">MEQRIIDEIEKVVGKDGYSVSPAVLYTYGFDASIFHNNPDIVIQPRTTEQVSEIMKIANREKIPVVPRGAGTGLCGSAVPIKGGIVLAMQRMNKIVNISVADLWVDVECGMNYNDLNDELDKYGFVFPCSPGSAEACLIGGMVANNASGMKAVKYGATRDYVLGLTFVKADGEIVRAGTRTVKDSSGYQLARLMCGSEGTLGVITEITLKLTTKPKKSAYCLCTFNSIHDAGRCIAAIIAKPLIPASCELMDSVSIRAVNKARGNPVPDCEALCIFEADGENDDIVDRDIKLLGEIARENGATSVAVSKDKKQIDAWTDARKSIMTSLAALKPGYSSVSLADDMGVPISKVPDAVKAFQEIADKYQITIATYGHAGDGNLHTKMLVEPSNADEWERAVKATDEIFDVCIDLGGTVTGEHGVGIAKAPKFVRERASELSSIIAIKKAMDPNNILNPGKLEQWEGSILTNLRYPVKEYM</sequence>
<dbReference type="GO" id="GO:0071949">
    <property type="term" value="F:FAD binding"/>
    <property type="evidence" value="ECO:0007669"/>
    <property type="project" value="InterPro"/>
</dbReference>
<dbReference type="RefSeq" id="WP_048112559.1">
    <property type="nucleotide sequence ID" value="NZ_CP010070.1"/>
</dbReference>
<accession>A0A0A7LEM7</accession>
<dbReference type="FunFam" id="3.30.70.2740:FF:000001">
    <property type="entry name" value="D-lactate dehydrogenase mitochondrial"/>
    <property type="match status" value="1"/>
</dbReference>
<dbReference type="SUPFAM" id="SSF56176">
    <property type="entry name" value="FAD-binding/transporter-associated domain-like"/>
    <property type="match status" value="1"/>
</dbReference>
<keyword evidence="5" id="KW-0809">Transit peptide</keyword>
<evidence type="ECO:0000256" key="4">
    <source>
        <dbReference type="ARBA" id="ARBA00022827"/>
    </source>
</evidence>
<dbReference type="InterPro" id="IPR016164">
    <property type="entry name" value="FAD-linked_Oxase-like_C"/>
</dbReference>
<dbReference type="InterPro" id="IPR036318">
    <property type="entry name" value="FAD-bd_PCMH-like_sf"/>
</dbReference>
<gene>
    <name evidence="9" type="ORF">Mpt1_c09060</name>
</gene>
<dbReference type="GO" id="GO:1903457">
    <property type="term" value="P:lactate catabolic process"/>
    <property type="evidence" value="ECO:0007669"/>
    <property type="project" value="TreeGrafter"/>
</dbReference>
<dbReference type="HOGENOM" id="CLU_017779_9_2_2"/>
<evidence type="ECO:0000256" key="1">
    <source>
        <dbReference type="ARBA" id="ARBA00001974"/>
    </source>
</evidence>
<protein>
    <recommendedName>
        <fullName evidence="7">D-lactate dehydrogenase (cytochrome)</fullName>
        <ecNumber evidence="7">1.1.2.4</ecNumber>
    </recommendedName>
</protein>
<evidence type="ECO:0000256" key="6">
    <source>
        <dbReference type="ARBA" id="ARBA00023002"/>
    </source>
</evidence>
<dbReference type="GeneID" id="24818569"/>
<reference evidence="9 10" key="1">
    <citation type="journal article" date="2014" name="Appl. Environ. Microbiol.">
        <title>Comparative Genome Analysis of 'Candidatus Methanoplasma termitum' Indicates a New Mode of Energy Metabolism in the Seventh Order of Methanogens.</title>
        <authorList>
            <person name="Lang K."/>
            <person name="Schuldes J."/>
            <person name="Klingl A."/>
            <person name="Poehlein A."/>
            <person name="Daniel R."/>
            <person name="Brune A."/>
        </authorList>
    </citation>
    <scope>NUCLEOTIDE SEQUENCE [LARGE SCALE GENOMIC DNA]</scope>
    <source>
        <strain evidence="10">Mpt1</strain>
    </source>
</reference>
<dbReference type="InterPro" id="IPR016166">
    <property type="entry name" value="FAD-bd_PCMH"/>
</dbReference>
<feature type="domain" description="FAD-binding PCMH-type" evidence="8">
    <location>
        <begin position="35"/>
        <end position="214"/>
    </location>
</feature>
<dbReference type="PANTHER" id="PTHR11748">
    <property type="entry name" value="D-LACTATE DEHYDROGENASE"/>
    <property type="match status" value="1"/>
</dbReference>
<proteinExistence type="inferred from homology"/>
<dbReference type="Gene3D" id="3.30.465.10">
    <property type="match status" value="1"/>
</dbReference>
<dbReference type="GO" id="GO:0004458">
    <property type="term" value="F:D-lactate dehydrogenase (cytochrome) activity"/>
    <property type="evidence" value="ECO:0007669"/>
    <property type="project" value="UniProtKB-EC"/>
</dbReference>
<dbReference type="InterPro" id="IPR016169">
    <property type="entry name" value="FAD-bd_PCMH_sub2"/>
</dbReference>
<keyword evidence="3" id="KW-0285">Flavoprotein</keyword>
<name>A0A0A7LEM7_9ARCH</name>
<evidence type="ECO:0000313" key="9">
    <source>
        <dbReference type="EMBL" id="AIZ56782.1"/>
    </source>
</evidence>
<evidence type="ECO:0000256" key="5">
    <source>
        <dbReference type="ARBA" id="ARBA00022946"/>
    </source>
</evidence>
<dbReference type="InterPro" id="IPR004113">
    <property type="entry name" value="FAD-bd_oxidored_4_C"/>
</dbReference>
<comment type="cofactor">
    <cofactor evidence="1">
        <name>FAD</name>
        <dbReference type="ChEBI" id="CHEBI:57692"/>
    </cofactor>
</comment>
<dbReference type="Gene3D" id="1.10.45.10">
    <property type="entry name" value="Vanillyl-alcohol Oxidase, Chain A, domain 4"/>
    <property type="match status" value="1"/>
</dbReference>
<dbReference type="Gene3D" id="3.30.70.2740">
    <property type="match status" value="1"/>
</dbReference>
<dbReference type="EC" id="1.1.2.4" evidence="7"/>
<evidence type="ECO:0000259" key="8">
    <source>
        <dbReference type="PROSITE" id="PS51387"/>
    </source>
</evidence>
<dbReference type="PROSITE" id="PS51387">
    <property type="entry name" value="FAD_PCMH"/>
    <property type="match status" value="1"/>
</dbReference>
<evidence type="ECO:0000256" key="2">
    <source>
        <dbReference type="ARBA" id="ARBA00008000"/>
    </source>
</evidence>
<dbReference type="GO" id="GO:0008720">
    <property type="term" value="F:D-lactate dehydrogenase (NAD+) activity"/>
    <property type="evidence" value="ECO:0007669"/>
    <property type="project" value="TreeGrafter"/>
</dbReference>
<dbReference type="EMBL" id="CP010070">
    <property type="protein sequence ID" value="AIZ56782.1"/>
    <property type="molecule type" value="Genomic_DNA"/>
</dbReference>
<dbReference type="Pfam" id="PF01565">
    <property type="entry name" value="FAD_binding_4"/>
    <property type="match status" value="1"/>
</dbReference>
<dbReference type="Proteomes" id="UP000030787">
    <property type="component" value="Chromosome"/>
</dbReference>
<dbReference type="InterPro" id="IPR016171">
    <property type="entry name" value="Vanillyl_alc_oxidase_C-sub2"/>
</dbReference>
<comment type="similarity">
    <text evidence="2">Belongs to the FAD-binding oxidoreductase/transferase type 4 family.</text>
</comment>